<dbReference type="AlphaFoldDB" id="A0A0D7BDF7"/>
<evidence type="ECO:0008006" key="3">
    <source>
        <dbReference type="Google" id="ProtNLM"/>
    </source>
</evidence>
<sequence length="211" mass="23783">MSREHYQCIVTGFLSDRIPYDDLESRAMQHPGVGIADLEAACIVPLAPNTPSEAPISHTWDMLKSWTQMDTEGYSMECPENSVLLTRRERRAFGMFKLWFECVPGAEHTYTVSWRDHQFSNIALSDESGRLRVVFEAQEVYEGEVIPPPDARLLRAHAALCRVLHACGAVKVYEGWKEDEARSKRVVDHASLVYVNSLLMARAQVEANASA</sequence>
<dbReference type="Proteomes" id="UP000054007">
    <property type="component" value="Unassembled WGS sequence"/>
</dbReference>
<name>A0A0D7BDF7_9AGAR</name>
<evidence type="ECO:0000313" key="2">
    <source>
        <dbReference type="Proteomes" id="UP000054007"/>
    </source>
</evidence>
<dbReference type="OrthoDB" id="3163863at2759"/>
<accession>A0A0D7BDF7</accession>
<gene>
    <name evidence="1" type="ORF">CYLTODRAFT_258534</name>
</gene>
<organism evidence="1 2">
    <name type="scientific">Cylindrobasidium torrendii FP15055 ss-10</name>
    <dbReference type="NCBI Taxonomy" id="1314674"/>
    <lineage>
        <taxon>Eukaryota</taxon>
        <taxon>Fungi</taxon>
        <taxon>Dikarya</taxon>
        <taxon>Basidiomycota</taxon>
        <taxon>Agaricomycotina</taxon>
        <taxon>Agaricomycetes</taxon>
        <taxon>Agaricomycetidae</taxon>
        <taxon>Agaricales</taxon>
        <taxon>Marasmiineae</taxon>
        <taxon>Physalacriaceae</taxon>
        <taxon>Cylindrobasidium</taxon>
    </lineage>
</organism>
<evidence type="ECO:0000313" key="1">
    <source>
        <dbReference type="EMBL" id="KIY68543.1"/>
    </source>
</evidence>
<proteinExistence type="predicted"/>
<dbReference type="EMBL" id="KN880500">
    <property type="protein sequence ID" value="KIY68543.1"/>
    <property type="molecule type" value="Genomic_DNA"/>
</dbReference>
<reference evidence="1 2" key="1">
    <citation type="journal article" date="2015" name="Fungal Genet. Biol.">
        <title>Evolution of novel wood decay mechanisms in Agaricales revealed by the genome sequences of Fistulina hepatica and Cylindrobasidium torrendii.</title>
        <authorList>
            <person name="Floudas D."/>
            <person name="Held B.W."/>
            <person name="Riley R."/>
            <person name="Nagy L.G."/>
            <person name="Koehler G."/>
            <person name="Ransdell A.S."/>
            <person name="Younus H."/>
            <person name="Chow J."/>
            <person name="Chiniquy J."/>
            <person name="Lipzen A."/>
            <person name="Tritt A."/>
            <person name="Sun H."/>
            <person name="Haridas S."/>
            <person name="LaButti K."/>
            <person name="Ohm R.A."/>
            <person name="Kues U."/>
            <person name="Blanchette R.A."/>
            <person name="Grigoriev I.V."/>
            <person name="Minto R.E."/>
            <person name="Hibbett D.S."/>
        </authorList>
    </citation>
    <scope>NUCLEOTIDE SEQUENCE [LARGE SCALE GENOMIC DNA]</scope>
    <source>
        <strain evidence="1 2">FP15055 ss-10</strain>
    </source>
</reference>
<protein>
    <recommendedName>
        <fullName evidence="3">HNH nuclease domain-containing protein</fullName>
    </recommendedName>
</protein>
<keyword evidence="2" id="KW-1185">Reference proteome</keyword>
<dbReference type="STRING" id="1314674.A0A0D7BDF7"/>